<reference evidence="1" key="1">
    <citation type="submission" date="2021-05" db="EMBL/GenBank/DDBJ databases">
        <authorList>
            <person name="Scholz U."/>
            <person name="Mascher M."/>
            <person name="Fiebig A."/>
        </authorList>
    </citation>
    <scope>NUCLEOTIDE SEQUENCE [LARGE SCALE GENOMIC DNA]</scope>
</reference>
<sequence>MGVSLAQAVAALMDRCARRLSRAERRVQERRLAGSFSFPSSRAVVPFTKKALSWPKRGRKTAPGAGAEEEEWSFEAAEQDGVWRKEILMGERCQPLDFSGAIYYDADGRRLGAPPTPRTPMRSPLPVSAKLAANA</sequence>
<organism evidence="1 2">
    <name type="scientific">Avena sativa</name>
    <name type="common">Oat</name>
    <dbReference type="NCBI Taxonomy" id="4498"/>
    <lineage>
        <taxon>Eukaryota</taxon>
        <taxon>Viridiplantae</taxon>
        <taxon>Streptophyta</taxon>
        <taxon>Embryophyta</taxon>
        <taxon>Tracheophyta</taxon>
        <taxon>Spermatophyta</taxon>
        <taxon>Magnoliopsida</taxon>
        <taxon>Liliopsida</taxon>
        <taxon>Poales</taxon>
        <taxon>Poaceae</taxon>
        <taxon>BOP clade</taxon>
        <taxon>Pooideae</taxon>
        <taxon>Poodae</taxon>
        <taxon>Poeae</taxon>
        <taxon>Poeae Chloroplast Group 1 (Aveneae type)</taxon>
        <taxon>Aveninae</taxon>
        <taxon>Avena</taxon>
    </lineage>
</organism>
<dbReference type="Proteomes" id="UP001732700">
    <property type="component" value="Chromosome 6C"/>
</dbReference>
<name>A0ACD5Z2X3_AVESA</name>
<keyword evidence="2" id="KW-1185">Reference proteome</keyword>
<protein>
    <submittedName>
        <fullName evidence="1">Uncharacterized protein</fullName>
    </submittedName>
</protein>
<evidence type="ECO:0000313" key="1">
    <source>
        <dbReference type="EnsemblPlants" id="AVESA.00010b.r2.6CG1086470.1.CDS.1"/>
    </source>
</evidence>
<proteinExistence type="predicted"/>
<accession>A0ACD5Z2X3</accession>
<dbReference type="EnsemblPlants" id="AVESA.00010b.r2.6CG1086470.1">
    <property type="protein sequence ID" value="AVESA.00010b.r2.6CG1086470.1.CDS.1"/>
    <property type="gene ID" value="AVESA.00010b.r2.6CG1086470"/>
</dbReference>
<reference evidence="1" key="2">
    <citation type="submission" date="2025-09" db="UniProtKB">
        <authorList>
            <consortium name="EnsemblPlants"/>
        </authorList>
    </citation>
    <scope>IDENTIFICATION</scope>
</reference>
<evidence type="ECO:0000313" key="2">
    <source>
        <dbReference type="Proteomes" id="UP001732700"/>
    </source>
</evidence>